<dbReference type="GO" id="GO:0016758">
    <property type="term" value="F:hexosyltransferase activity"/>
    <property type="evidence" value="ECO:0007669"/>
    <property type="project" value="InterPro"/>
</dbReference>
<evidence type="ECO:0000256" key="7">
    <source>
        <dbReference type="ARBA" id="ARBA00024033"/>
    </source>
</evidence>
<reference evidence="9 10" key="1">
    <citation type="submission" date="2020-07" db="EMBL/GenBank/DDBJ databases">
        <title>Sequencing the genomes of 1000 actinobacteria strains.</title>
        <authorList>
            <person name="Klenk H.-P."/>
        </authorList>
    </citation>
    <scope>NUCLEOTIDE SEQUENCE [LARGE SCALE GENOMIC DNA]</scope>
    <source>
        <strain evidence="9 10">CXB654</strain>
    </source>
</reference>
<evidence type="ECO:0000256" key="2">
    <source>
        <dbReference type="ARBA" id="ARBA00022475"/>
    </source>
</evidence>
<feature type="transmembrane region" description="Helical" evidence="8">
    <location>
        <begin position="270"/>
        <end position="290"/>
    </location>
</feature>
<feature type="transmembrane region" description="Helical" evidence="8">
    <location>
        <begin position="310"/>
        <end position="330"/>
    </location>
</feature>
<feature type="transmembrane region" description="Helical" evidence="8">
    <location>
        <begin position="83"/>
        <end position="105"/>
    </location>
</feature>
<keyword evidence="2" id="KW-1003">Cell membrane</keyword>
<dbReference type="InterPro" id="IPR018584">
    <property type="entry name" value="GT87"/>
</dbReference>
<organism evidence="9 10">
    <name type="scientific">Spinactinospora alkalitolerans</name>
    <dbReference type="NCBI Taxonomy" id="687207"/>
    <lineage>
        <taxon>Bacteria</taxon>
        <taxon>Bacillati</taxon>
        <taxon>Actinomycetota</taxon>
        <taxon>Actinomycetes</taxon>
        <taxon>Streptosporangiales</taxon>
        <taxon>Nocardiopsidaceae</taxon>
        <taxon>Spinactinospora</taxon>
    </lineage>
</organism>
<evidence type="ECO:0000256" key="5">
    <source>
        <dbReference type="ARBA" id="ARBA00022989"/>
    </source>
</evidence>
<keyword evidence="6 8" id="KW-0472">Membrane</keyword>
<keyword evidence="10" id="KW-1185">Reference proteome</keyword>
<keyword evidence="3 9" id="KW-0808">Transferase</keyword>
<keyword evidence="4 8" id="KW-0812">Transmembrane</keyword>
<comment type="caution">
    <text evidence="9">The sequence shown here is derived from an EMBL/GenBank/DDBJ whole genome shotgun (WGS) entry which is preliminary data.</text>
</comment>
<dbReference type="AlphaFoldDB" id="A0A852TPI1"/>
<evidence type="ECO:0000256" key="8">
    <source>
        <dbReference type="SAM" id="Phobius"/>
    </source>
</evidence>
<feature type="transmembrane region" description="Helical" evidence="8">
    <location>
        <begin position="381"/>
        <end position="399"/>
    </location>
</feature>
<feature type="transmembrane region" description="Helical" evidence="8">
    <location>
        <begin position="342"/>
        <end position="361"/>
    </location>
</feature>
<dbReference type="EC" id="2.4.1.-" evidence="9"/>
<keyword evidence="9" id="KW-0328">Glycosyltransferase</keyword>
<evidence type="ECO:0000256" key="3">
    <source>
        <dbReference type="ARBA" id="ARBA00022679"/>
    </source>
</evidence>
<dbReference type="Pfam" id="PF09594">
    <property type="entry name" value="GT87"/>
    <property type="match status" value="1"/>
</dbReference>
<sequence>MLRTNRRDVAEDTGPFCRAVERRPLIALVVSSLVLTAAYWAWLLMVSPEWGQVDMRIYLDATALMLDGGELYEAEPPFNYPPFAAFLFVPLALLGATPSAVLWYIAKLMCLQLVVWWYLERRGTPLRSRMALTVAAAALFPVFMEPLSHEFSTGQVNLLLMWIVLVDLIRPQGARWRGVLTGIAAGIKVVPALFIVYLLVTRQFRAAAVATGTFLGTVALGFAVLPGTAWTYWSSVLWTTDRVHANPEIPLNQSIMGVIIRFAHTDDVRLVWFPIAAAFTLVVLAVAAGLHRRGSSLEALTLVGLAVPMATPHAWTHHWAWLLPAVLLLFSWGRGSAWRSLVAVLLFLLTVGRTYLAVNLLNGHDPWSHLGALELSGLEQLMAAPLVIFAVAMLVISATRLRGLPAPAGDEAGGNEEVAWTGR</sequence>
<feature type="transmembrane region" description="Helical" evidence="8">
    <location>
        <begin position="176"/>
        <end position="200"/>
    </location>
</feature>
<keyword evidence="5 8" id="KW-1133">Transmembrane helix</keyword>
<dbReference type="Proteomes" id="UP000589036">
    <property type="component" value="Unassembled WGS sequence"/>
</dbReference>
<dbReference type="EMBL" id="JACCCC010000001">
    <property type="protein sequence ID" value="NYE45381.1"/>
    <property type="molecule type" value="Genomic_DNA"/>
</dbReference>
<protein>
    <submittedName>
        <fullName evidence="9">Alpha-1,2-mannosyltransferase</fullName>
        <ecNumber evidence="9">2.4.1.-</ecNumber>
    </submittedName>
</protein>
<evidence type="ECO:0000256" key="4">
    <source>
        <dbReference type="ARBA" id="ARBA00022692"/>
    </source>
</evidence>
<evidence type="ECO:0000256" key="1">
    <source>
        <dbReference type="ARBA" id="ARBA00004651"/>
    </source>
</evidence>
<dbReference type="RefSeq" id="WP_179641612.1">
    <property type="nucleotide sequence ID" value="NZ_BAAAYY010000007.1"/>
</dbReference>
<comment type="subcellular location">
    <subcellularLocation>
        <location evidence="1">Cell membrane</location>
        <topology evidence="1">Multi-pass membrane protein</topology>
    </subcellularLocation>
</comment>
<evidence type="ECO:0000313" key="9">
    <source>
        <dbReference type="EMBL" id="NYE45381.1"/>
    </source>
</evidence>
<proteinExistence type="inferred from homology"/>
<name>A0A852TPI1_9ACTN</name>
<evidence type="ECO:0000313" key="10">
    <source>
        <dbReference type="Proteomes" id="UP000589036"/>
    </source>
</evidence>
<dbReference type="GO" id="GO:0005886">
    <property type="term" value="C:plasma membrane"/>
    <property type="evidence" value="ECO:0007669"/>
    <property type="project" value="UniProtKB-SubCell"/>
</dbReference>
<comment type="similarity">
    <text evidence="7">Belongs to the glycosyltransferase 87 family.</text>
</comment>
<evidence type="ECO:0000256" key="6">
    <source>
        <dbReference type="ARBA" id="ARBA00023136"/>
    </source>
</evidence>
<gene>
    <name evidence="9" type="ORF">HDA32_000501</name>
</gene>
<feature type="transmembrane region" description="Helical" evidence="8">
    <location>
        <begin position="25"/>
        <end position="45"/>
    </location>
</feature>
<accession>A0A852TPI1</accession>